<feature type="signal peptide" evidence="4">
    <location>
        <begin position="1"/>
        <end position="19"/>
    </location>
</feature>
<dbReference type="Gene3D" id="2.30.30.140">
    <property type="match status" value="1"/>
</dbReference>
<dbReference type="AlphaFoldDB" id="A0A7S1AM73"/>
<feature type="transmembrane region" description="Helical" evidence="3">
    <location>
        <begin position="739"/>
        <end position="759"/>
    </location>
</feature>
<feature type="chain" id="PRO_5031175340" evidence="4">
    <location>
        <begin position="20"/>
        <end position="872"/>
    </location>
</feature>
<gene>
    <name evidence="5" type="ORF">NSCI0253_LOCUS33286</name>
</gene>
<name>A0A7S1AM73_NOCSC</name>
<keyword evidence="3" id="KW-1133">Transmembrane helix</keyword>
<evidence type="ECO:0000313" key="5">
    <source>
        <dbReference type="EMBL" id="CAD8858932.1"/>
    </source>
</evidence>
<keyword evidence="4" id="KW-0732">Signal</keyword>
<feature type="transmembrane region" description="Helical" evidence="3">
    <location>
        <begin position="485"/>
        <end position="502"/>
    </location>
</feature>
<accession>A0A7S1AM73</accession>
<feature type="region of interest" description="Disordered" evidence="2">
    <location>
        <begin position="377"/>
        <end position="429"/>
    </location>
</feature>
<feature type="transmembrane region" description="Helical" evidence="3">
    <location>
        <begin position="587"/>
        <end position="611"/>
    </location>
</feature>
<feature type="transmembrane region" description="Helical" evidence="3">
    <location>
        <begin position="543"/>
        <end position="567"/>
    </location>
</feature>
<feature type="transmembrane region" description="Helical" evidence="3">
    <location>
        <begin position="814"/>
        <end position="835"/>
    </location>
</feature>
<protein>
    <submittedName>
        <fullName evidence="5">Uncharacterized protein</fullName>
    </submittedName>
</protein>
<evidence type="ECO:0000256" key="3">
    <source>
        <dbReference type="SAM" id="Phobius"/>
    </source>
</evidence>
<sequence>MRFAILFLASSSIAGVIEAVLVAQPTRHADALSEVRHFLGLVSQATASTAADEELGADASLSSGSDGSEPRTLDDYCSGKVDEQALQEDQRVEANWRGFGIFYPGKVVHSGAHSVTVAYDDGFDEKVKDKNRDDLFSRVLPLPGDEKVASSSTPHPEDAACELNEMVKDVTEKVSESADDIDAWIENKKKEHSQQPAQGDAHKEEAVPKVVVPSVASPAPAVAVSDEQAEKLETLTGELTDLDARIAAARDRLSDNTLKLQNEASDGDAGEVTGIDALIASYQRRVDDRRRVLADLENRILAQESALARASEESALSLEEIDKKIEAIDKDMVLLRKKRDALEFDERLDDELRVAVDNLLAEGDALHNKYRTLRDAEEKAKKAREMASARKQDRGGGQQPEASVEVSEGTSKRSQIESETPGALERDAKSAEDLVRAAEAADQEVFSAAQEVGKKLNAVTESTRDLDTNVHPHGRKWWRYRYEHAYIEAVLMVIVCVFLYFWESVARGIRWKVMQFATVEEMHVATDGGMFVMLLKCFSIETFACLMTFMTIWVLSLLNAWDLFPMFFHSDKMLRVPHQGAEYRRLAVDICMLLFCAIMLYFALAYSVVLASTRQMEVWQTHEVAVQEEIGKRKLERKFSTSSGTGHVGSEKGDYELMRAFFIRSAANDAVLVEALRDTELSVGQDFPFWLYLRMNVRSCVDSFFKFGSKVWVPVIVTFLFLSVLHSTFHVGYIRVMSFFTIVMITLFVLMGGVVHQIADHLQGNNEISEDLTPSWFAKAEWAMGFVLNYVVFFICWCAARFLCQPWMWTLHFWPVLGLSLLLIAFCATFHLLFAETIPSFAAVMAMPPFMDNENAEIAKQILSDETILKHV</sequence>
<feature type="transmembrane region" description="Helical" evidence="3">
    <location>
        <begin position="711"/>
        <end position="733"/>
    </location>
</feature>
<evidence type="ECO:0000256" key="1">
    <source>
        <dbReference type="SAM" id="Coils"/>
    </source>
</evidence>
<evidence type="ECO:0000256" key="2">
    <source>
        <dbReference type="SAM" id="MobiDB-lite"/>
    </source>
</evidence>
<proteinExistence type="predicted"/>
<reference evidence="5" key="1">
    <citation type="submission" date="2021-01" db="EMBL/GenBank/DDBJ databases">
        <authorList>
            <person name="Corre E."/>
            <person name="Pelletier E."/>
            <person name="Niang G."/>
            <person name="Scheremetjew M."/>
            <person name="Finn R."/>
            <person name="Kale V."/>
            <person name="Holt S."/>
            <person name="Cochrane G."/>
            <person name="Meng A."/>
            <person name="Brown T."/>
            <person name="Cohen L."/>
        </authorList>
    </citation>
    <scope>NUCLEOTIDE SEQUENCE</scope>
</reference>
<feature type="transmembrane region" description="Helical" evidence="3">
    <location>
        <begin position="780"/>
        <end position="802"/>
    </location>
</feature>
<keyword evidence="3" id="KW-0812">Transmembrane</keyword>
<feature type="coiled-coil region" evidence="1">
    <location>
        <begin position="279"/>
        <end position="338"/>
    </location>
</feature>
<evidence type="ECO:0000256" key="4">
    <source>
        <dbReference type="SAM" id="SignalP"/>
    </source>
</evidence>
<organism evidence="5">
    <name type="scientific">Noctiluca scintillans</name>
    <name type="common">Sea sparkle</name>
    <name type="synonym">Red tide dinoflagellate</name>
    <dbReference type="NCBI Taxonomy" id="2966"/>
    <lineage>
        <taxon>Eukaryota</taxon>
        <taxon>Sar</taxon>
        <taxon>Alveolata</taxon>
        <taxon>Dinophyceae</taxon>
        <taxon>Noctilucales</taxon>
        <taxon>Noctilucaceae</taxon>
        <taxon>Noctiluca</taxon>
    </lineage>
</organism>
<keyword evidence="1" id="KW-0175">Coiled coil</keyword>
<keyword evidence="3" id="KW-0472">Membrane</keyword>
<feature type="compositionally biased region" description="Basic and acidic residues" evidence="2">
    <location>
        <begin position="377"/>
        <end position="394"/>
    </location>
</feature>
<dbReference type="EMBL" id="HBFQ01046802">
    <property type="protein sequence ID" value="CAD8858932.1"/>
    <property type="molecule type" value="Transcribed_RNA"/>
</dbReference>